<reference evidence="2 3" key="1">
    <citation type="submission" date="2018-10" db="EMBL/GenBank/DDBJ databases">
        <title>Genomic Encyclopedia of Archaeal and Bacterial Type Strains, Phase II (KMG-II): from individual species to whole genera.</title>
        <authorList>
            <person name="Goeker M."/>
        </authorList>
    </citation>
    <scope>NUCLEOTIDE SEQUENCE [LARGE SCALE GENOMIC DNA]</scope>
    <source>
        <strain evidence="2 3">DSM 11927</strain>
    </source>
</reference>
<dbReference type="AlphaFoldDB" id="A0A495R7U8"/>
<comment type="caution">
    <text evidence="2">The sequence shown here is derived from an EMBL/GenBank/DDBJ whole genome shotgun (WGS) entry which is preliminary data.</text>
</comment>
<evidence type="ECO:0000313" key="3">
    <source>
        <dbReference type="Proteomes" id="UP000268233"/>
    </source>
</evidence>
<feature type="region of interest" description="Disordered" evidence="1">
    <location>
        <begin position="1"/>
        <end position="20"/>
    </location>
</feature>
<organism evidence="2 3">
    <name type="scientific">Haloarcula quadrata</name>
    <dbReference type="NCBI Taxonomy" id="182779"/>
    <lineage>
        <taxon>Archaea</taxon>
        <taxon>Methanobacteriati</taxon>
        <taxon>Methanobacteriota</taxon>
        <taxon>Stenosarchaea group</taxon>
        <taxon>Halobacteria</taxon>
        <taxon>Halobacteriales</taxon>
        <taxon>Haloarculaceae</taxon>
        <taxon>Haloarcula</taxon>
    </lineage>
</organism>
<dbReference type="EMBL" id="RBWW01000001">
    <property type="protein sequence ID" value="RKS83319.1"/>
    <property type="molecule type" value="Genomic_DNA"/>
</dbReference>
<proteinExistence type="predicted"/>
<protein>
    <submittedName>
        <fullName evidence="2">Uncharacterized protein</fullName>
    </submittedName>
</protein>
<name>A0A495R7U8_9EURY</name>
<dbReference type="Proteomes" id="UP000268233">
    <property type="component" value="Unassembled WGS sequence"/>
</dbReference>
<keyword evidence="3" id="KW-1185">Reference proteome</keyword>
<accession>A0A495R7U8</accession>
<gene>
    <name evidence="2" type="ORF">BDK61_2662</name>
</gene>
<dbReference type="RefSeq" id="WP_121303421.1">
    <property type="nucleotide sequence ID" value="NZ_RBWW01000001.1"/>
</dbReference>
<evidence type="ECO:0000256" key="1">
    <source>
        <dbReference type="SAM" id="MobiDB-lite"/>
    </source>
</evidence>
<sequence length="133" mass="14764">MSDEIDIQELEEQDWDVSDDDPREEIEYEFLNGNTKRFLVQDPDTNNLLDIVAVEPGEDGDIAENLYEIVSAAVVAPEITLERWQEVRPADRIGLADEVAEVIGLNKLLGFTDAGLEAQLDDSQLESLESGAS</sequence>
<evidence type="ECO:0000313" key="2">
    <source>
        <dbReference type="EMBL" id="RKS83319.1"/>
    </source>
</evidence>